<comment type="caution">
    <text evidence="2">The sequence shown here is derived from an EMBL/GenBank/DDBJ whole genome shotgun (WGS) entry which is preliminary data.</text>
</comment>
<gene>
    <name evidence="2" type="ORF">CK203_080885</name>
</gene>
<proteinExistence type="predicted"/>
<name>A0A438C077_VITVI</name>
<reference evidence="2 3" key="1">
    <citation type="journal article" date="2018" name="PLoS Genet.">
        <title>Population sequencing reveals clonal diversity and ancestral inbreeding in the grapevine cultivar Chardonnay.</title>
        <authorList>
            <person name="Roach M.J."/>
            <person name="Johnson D.L."/>
            <person name="Bohlmann J."/>
            <person name="van Vuuren H.J."/>
            <person name="Jones S.J."/>
            <person name="Pretorius I.S."/>
            <person name="Schmidt S.A."/>
            <person name="Borneman A.R."/>
        </authorList>
    </citation>
    <scope>NUCLEOTIDE SEQUENCE [LARGE SCALE GENOMIC DNA]</scope>
    <source>
        <strain evidence="3">cv. Chardonnay</strain>
        <tissue evidence="2">Leaf</tissue>
    </source>
</reference>
<evidence type="ECO:0000313" key="2">
    <source>
        <dbReference type="EMBL" id="RVW16632.1"/>
    </source>
</evidence>
<feature type="region of interest" description="Disordered" evidence="1">
    <location>
        <begin position="1"/>
        <end position="32"/>
    </location>
</feature>
<evidence type="ECO:0000256" key="1">
    <source>
        <dbReference type="SAM" id="MobiDB-lite"/>
    </source>
</evidence>
<dbReference type="Proteomes" id="UP000288805">
    <property type="component" value="Unassembled WGS sequence"/>
</dbReference>
<dbReference type="AlphaFoldDB" id="A0A438C077"/>
<dbReference type="EMBL" id="QGNW01002586">
    <property type="protein sequence ID" value="RVW16632.1"/>
    <property type="molecule type" value="Genomic_DNA"/>
</dbReference>
<organism evidence="2 3">
    <name type="scientific">Vitis vinifera</name>
    <name type="common">Grape</name>
    <dbReference type="NCBI Taxonomy" id="29760"/>
    <lineage>
        <taxon>Eukaryota</taxon>
        <taxon>Viridiplantae</taxon>
        <taxon>Streptophyta</taxon>
        <taxon>Embryophyta</taxon>
        <taxon>Tracheophyta</taxon>
        <taxon>Spermatophyta</taxon>
        <taxon>Magnoliopsida</taxon>
        <taxon>eudicotyledons</taxon>
        <taxon>Gunneridae</taxon>
        <taxon>Pentapetalae</taxon>
        <taxon>rosids</taxon>
        <taxon>Vitales</taxon>
        <taxon>Vitaceae</taxon>
        <taxon>Viteae</taxon>
        <taxon>Vitis</taxon>
    </lineage>
</organism>
<accession>A0A438C077</accession>
<protein>
    <submittedName>
        <fullName evidence="2">Uncharacterized protein</fullName>
    </submittedName>
</protein>
<feature type="compositionally biased region" description="Pro residues" evidence="1">
    <location>
        <begin position="10"/>
        <end position="24"/>
    </location>
</feature>
<evidence type="ECO:0000313" key="3">
    <source>
        <dbReference type="Proteomes" id="UP000288805"/>
    </source>
</evidence>
<sequence length="71" mass="7709">MESYEISSPPHDPPFSAPGSPPPSDDTHLSANDALLADDIRGKIIKQVVMLNLMPNAPCISIKPNYQSNTY</sequence>